<dbReference type="Pfam" id="PF24105">
    <property type="entry name" value="Beta-prop_CAF1B_HIR1"/>
    <property type="match status" value="1"/>
</dbReference>
<dbReference type="CDD" id="cd00200">
    <property type="entry name" value="WD40"/>
    <property type="match status" value="1"/>
</dbReference>
<dbReference type="GO" id="GO:0000417">
    <property type="term" value="C:HIR complex"/>
    <property type="evidence" value="ECO:0007669"/>
    <property type="project" value="EnsemblFungi"/>
</dbReference>
<feature type="repeat" description="WD" evidence="10">
    <location>
        <begin position="133"/>
        <end position="174"/>
    </location>
</feature>
<reference evidence="15 16" key="1">
    <citation type="journal article" date="2011" name="Proc. Natl. Acad. Sci. U.S.A.">
        <title>Evolutionary erosion of yeast sex chromosomes by mating-type switching accidents.</title>
        <authorList>
            <person name="Gordon J.L."/>
            <person name="Armisen D."/>
            <person name="Proux-Wera E."/>
            <person name="Oheigeartaigh S.S."/>
            <person name="Byrne K.P."/>
            <person name="Wolfe K.H."/>
        </authorList>
    </citation>
    <scope>NUCLEOTIDE SEQUENCE [LARGE SCALE GENOMIC DNA]</scope>
    <source>
        <strain evidence="16">ATCC 24235 / CBS 4417 / NBRC 1672 / NRRL Y-8282 / UCD 70-5</strain>
    </source>
</reference>
<dbReference type="GO" id="GO:1905268">
    <property type="term" value="P:negative regulation of chromatin organization"/>
    <property type="evidence" value="ECO:0007669"/>
    <property type="project" value="EnsemblFungi"/>
</dbReference>
<dbReference type="GO" id="GO:0003677">
    <property type="term" value="F:DNA binding"/>
    <property type="evidence" value="ECO:0007669"/>
    <property type="project" value="EnsemblFungi"/>
</dbReference>
<dbReference type="GO" id="GO:0042802">
    <property type="term" value="F:identical protein binding"/>
    <property type="evidence" value="ECO:0007669"/>
    <property type="project" value="EnsemblFungi"/>
</dbReference>
<dbReference type="FunFam" id="2.130.10.10:FF:000290">
    <property type="entry name" value="Protein HIR"/>
    <property type="match status" value="1"/>
</dbReference>
<dbReference type="InterPro" id="IPR031120">
    <property type="entry name" value="HIR1-like"/>
</dbReference>
<sequence length="828" mass="93603">MKVIKFPWLAHREEHRKYEVYTADISPDGKRLATGGLDGKIRIWSIDSIIETTKLKEANPDAEITDDLKRPLASMNRHTGSVTCLKFSPDGQYLASGSDDRILLIWALEEENRMEPLFGSENDKEHWTVRKRLVAHDNDIQDMCWAPDSSILVTVGLDRSIIVWNGSTFEKIKRFNVHQSHVKGVVFDPANKYFATTSDDRSLKIFRYHKAGDTTFTVEQVVRTPFLESPLTTYFRRLSWSPDGQHIAAPNATNGPVSSVVIINRGNWDTNISLIGHDAPTEVVKFNPRLFENTIKIENEDSEVTSINSVDSIVASAGQDKTIALWSTSKQRPLFIAYDIAHKSITDLAWSPNGRILVATSLDSSITMFLFEKQELGKTVSLERNMEELNRYGVDKDSLDFPESIKQLELEEAAKKYNKQKFTQLDTNFLESRINMKIDENNLKGNRNTNEQQISSYSVNTVDAVQEKVNILVPKRKNGEKLNKTTVKDGKKRVAPTLISSGYSRQKKLATLTPVTNNQTNNIAKSLPSTSNAARELKSLKGKVSISSFPVPRLGVHTLIMGTRERNSNKVDQDGESREDSSSPIVNTNNNDNFILDEENEEVEFLMTLNSKMTPEKIWSDEPNTRYIENSGILPDSDAILLQCGTFEHFHTLEVRNGVERSLQFDTEALYDNPTRIIGYSDGKRTVEMFFPEVIICAVGSLECKIWSLATSNGSLFLLSTNGQLKTPKISLGHKIINMIINDKKLIALTERGLFYCWDLEKFKLVFKNISILPILNNEPVESNRVRINKRIKDFKLSGDGKSLDLCLSNPDTNYSWVVELGCWTKKS</sequence>
<feature type="region of interest" description="Disordered" evidence="12">
    <location>
        <begin position="561"/>
        <end position="592"/>
    </location>
</feature>
<dbReference type="SUPFAM" id="SSF50978">
    <property type="entry name" value="WD40 repeat-like"/>
    <property type="match status" value="2"/>
</dbReference>
<dbReference type="GO" id="GO:0000122">
    <property type="term" value="P:negative regulation of transcription by RNA polymerase II"/>
    <property type="evidence" value="ECO:0007669"/>
    <property type="project" value="EnsemblFungi"/>
</dbReference>
<dbReference type="GeneID" id="11535403"/>
<dbReference type="SMART" id="SM00320">
    <property type="entry name" value="WD40"/>
    <property type="match status" value="6"/>
</dbReference>
<feature type="domain" description="Protein HIRA-like C-terminal" evidence="13">
    <location>
        <begin position="726"/>
        <end position="826"/>
    </location>
</feature>
<dbReference type="GO" id="GO:0003714">
    <property type="term" value="F:transcription corepressor activity"/>
    <property type="evidence" value="ECO:0007669"/>
    <property type="project" value="EnsemblFungi"/>
</dbReference>
<dbReference type="InterPro" id="IPR001680">
    <property type="entry name" value="WD40_rpt"/>
</dbReference>
<dbReference type="PANTHER" id="PTHR13831:SF0">
    <property type="entry name" value="PROTEIN HIRA"/>
    <property type="match status" value="1"/>
</dbReference>
<evidence type="ECO:0000313" key="15">
    <source>
        <dbReference type="EMBL" id="CCE63542.1"/>
    </source>
</evidence>
<dbReference type="PROSITE" id="PS50294">
    <property type="entry name" value="WD_REPEATS_REGION"/>
    <property type="match status" value="3"/>
</dbReference>
<dbReference type="KEGG" id="tpf:TPHA_0F00550"/>
<dbReference type="InterPro" id="IPR055410">
    <property type="entry name" value="Beta-prop_CAF1B_HIR1"/>
</dbReference>
<comment type="subcellular location">
    <subcellularLocation>
        <location evidence="1 11">Nucleus</location>
    </subcellularLocation>
</comment>
<feature type="repeat" description="WD" evidence="10">
    <location>
        <begin position="75"/>
        <end position="116"/>
    </location>
</feature>
<dbReference type="GO" id="GO:0006368">
    <property type="term" value="P:transcription elongation by RNA polymerase II"/>
    <property type="evidence" value="ECO:0007669"/>
    <property type="project" value="EnsemblFungi"/>
</dbReference>
<feature type="compositionally biased region" description="Polar residues" evidence="12">
    <location>
        <begin position="582"/>
        <end position="592"/>
    </location>
</feature>
<keyword evidence="3 11" id="KW-0678">Repressor</keyword>
<dbReference type="GO" id="GO:0005634">
    <property type="term" value="C:nucleus"/>
    <property type="evidence" value="ECO:0007669"/>
    <property type="project" value="UniProtKB-SubCell"/>
</dbReference>
<protein>
    <recommendedName>
        <fullName evidence="11">Protein HIR</fullName>
    </recommendedName>
</protein>
<dbReference type="InterPro" id="IPR036322">
    <property type="entry name" value="WD40_repeat_dom_sf"/>
</dbReference>
<dbReference type="PROSITE" id="PS50082">
    <property type="entry name" value="WD_REPEATS_2"/>
    <property type="match status" value="4"/>
</dbReference>
<evidence type="ECO:0000256" key="8">
    <source>
        <dbReference type="ARBA" id="ARBA00023163"/>
    </source>
</evidence>
<gene>
    <name evidence="15" type="primary">TPHA0F00550</name>
    <name evidence="15" type="ordered locus">TPHA_0F00550</name>
</gene>
<evidence type="ECO:0000259" key="13">
    <source>
        <dbReference type="Pfam" id="PF07569"/>
    </source>
</evidence>
<dbReference type="GO" id="GO:0000785">
    <property type="term" value="C:chromatin"/>
    <property type="evidence" value="ECO:0007669"/>
    <property type="project" value="TreeGrafter"/>
</dbReference>
<dbReference type="GO" id="GO:0006334">
    <property type="term" value="P:nucleosome assembly"/>
    <property type="evidence" value="ECO:0007669"/>
    <property type="project" value="EnsemblFungi"/>
</dbReference>
<dbReference type="HOGENOM" id="CLU_004372_3_0_1"/>
<evidence type="ECO:0000256" key="1">
    <source>
        <dbReference type="ARBA" id="ARBA00004123"/>
    </source>
</evidence>
<dbReference type="Pfam" id="PF09453">
    <property type="entry name" value="HIRA_B"/>
    <property type="match status" value="1"/>
</dbReference>
<feature type="domain" description="CAF1B/HIR1 beta-propeller" evidence="14">
    <location>
        <begin position="19"/>
        <end position="376"/>
    </location>
</feature>
<dbReference type="FunFam" id="2.130.10.10:FF:001073">
    <property type="entry name" value="Protein HIR"/>
    <property type="match status" value="1"/>
</dbReference>
<proteinExistence type="inferred from homology"/>
<keyword evidence="9 11" id="KW-0539">Nucleus</keyword>
<comment type="similarity">
    <text evidence="2 11">Belongs to the WD repeat HIR1 family.</text>
</comment>
<keyword evidence="16" id="KW-1185">Reference proteome</keyword>
<dbReference type="eggNOG" id="KOG0973">
    <property type="taxonomic scope" value="Eukaryota"/>
</dbReference>
<dbReference type="OrthoDB" id="1741719at2759"/>
<evidence type="ECO:0000256" key="3">
    <source>
        <dbReference type="ARBA" id="ARBA00022491"/>
    </source>
</evidence>
<dbReference type="InterPro" id="IPR015943">
    <property type="entry name" value="WD40/YVTN_repeat-like_dom_sf"/>
</dbReference>
<dbReference type="EMBL" id="HE612861">
    <property type="protein sequence ID" value="CCE63542.1"/>
    <property type="molecule type" value="Genomic_DNA"/>
</dbReference>
<keyword evidence="7 11" id="KW-0805">Transcription regulation</keyword>
<evidence type="ECO:0000256" key="9">
    <source>
        <dbReference type="ARBA" id="ARBA00023242"/>
    </source>
</evidence>
<accession>G8BUW0</accession>
<keyword evidence="6 11" id="KW-0156">Chromatin regulator</keyword>
<dbReference type="GO" id="GO:0031491">
    <property type="term" value="F:nucleosome binding"/>
    <property type="evidence" value="ECO:0007669"/>
    <property type="project" value="EnsemblFungi"/>
</dbReference>
<dbReference type="Pfam" id="PF07569">
    <property type="entry name" value="Hira"/>
    <property type="match status" value="1"/>
</dbReference>
<keyword evidence="8 11" id="KW-0804">Transcription</keyword>
<evidence type="ECO:0000256" key="4">
    <source>
        <dbReference type="ARBA" id="ARBA00022574"/>
    </source>
</evidence>
<name>G8BUW0_TETPH</name>
<organism evidence="15 16">
    <name type="scientific">Tetrapisispora phaffii (strain ATCC 24235 / CBS 4417 / NBRC 1672 / NRRL Y-8282 / UCD 70-5)</name>
    <name type="common">Yeast</name>
    <name type="synonym">Fabospora phaffii</name>
    <dbReference type="NCBI Taxonomy" id="1071381"/>
    <lineage>
        <taxon>Eukaryota</taxon>
        <taxon>Fungi</taxon>
        <taxon>Dikarya</taxon>
        <taxon>Ascomycota</taxon>
        <taxon>Saccharomycotina</taxon>
        <taxon>Saccharomycetes</taxon>
        <taxon>Saccharomycetales</taxon>
        <taxon>Saccharomycetaceae</taxon>
        <taxon>Tetrapisispora</taxon>
    </lineage>
</organism>
<dbReference type="AlphaFoldDB" id="G8BUW0"/>
<dbReference type="InterPro" id="IPR019015">
    <property type="entry name" value="HIRA_B_motif"/>
</dbReference>
<evidence type="ECO:0000259" key="14">
    <source>
        <dbReference type="Pfam" id="PF24105"/>
    </source>
</evidence>
<dbReference type="RefSeq" id="XP_003685976.1">
    <property type="nucleotide sequence ID" value="XM_003685928.1"/>
</dbReference>
<dbReference type="Gene3D" id="2.130.10.10">
    <property type="entry name" value="YVTN repeat-like/Quinoprotein amine dehydrogenase"/>
    <property type="match status" value="2"/>
</dbReference>
<keyword evidence="4 10" id="KW-0853">WD repeat</keyword>
<evidence type="ECO:0000256" key="7">
    <source>
        <dbReference type="ARBA" id="ARBA00023015"/>
    </source>
</evidence>
<keyword evidence="5 11" id="KW-0677">Repeat</keyword>
<comment type="function">
    <text evidence="11">Required for replication-independent chromatin assembly and for the periodic repression of histone gene transcription during the cell cycle.</text>
</comment>
<evidence type="ECO:0000256" key="11">
    <source>
        <dbReference type="RuleBase" id="RU364014"/>
    </source>
</evidence>
<dbReference type="Proteomes" id="UP000005666">
    <property type="component" value="Chromosome 6"/>
</dbReference>
<dbReference type="GO" id="GO:0000775">
    <property type="term" value="C:chromosome, centromeric region"/>
    <property type="evidence" value="ECO:0007669"/>
    <property type="project" value="EnsemblFungi"/>
</dbReference>
<evidence type="ECO:0000256" key="5">
    <source>
        <dbReference type="ARBA" id="ARBA00022737"/>
    </source>
</evidence>
<dbReference type="InterPro" id="IPR011494">
    <property type="entry name" value="HIRA-like_C"/>
</dbReference>
<dbReference type="OMA" id="KRFDVHQ"/>
<dbReference type="GO" id="GO:0016480">
    <property type="term" value="P:negative regulation of transcription by RNA polymerase III"/>
    <property type="evidence" value="ECO:0007669"/>
    <property type="project" value="EnsemblFungi"/>
</dbReference>
<dbReference type="STRING" id="1071381.G8BUW0"/>
<evidence type="ECO:0000256" key="12">
    <source>
        <dbReference type="SAM" id="MobiDB-lite"/>
    </source>
</evidence>
<feature type="compositionally biased region" description="Basic and acidic residues" evidence="12">
    <location>
        <begin position="563"/>
        <end position="581"/>
    </location>
</feature>
<evidence type="ECO:0000256" key="6">
    <source>
        <dbReference type="ARBA" id="ARBA00022853"/>
    </source>
</evidence>
<evidence type="ECO:0000256" key="2">
    <source>
        <dbReference type="ARBA" id="ARBA00007306"/>
    </source>
</evidence>
<dbReference type="PANTHER" id="PTHR13831">
    <property type="entry name" value="MEMBER OF THE HIR1 FAMILY OF WD-REPEAT PROTEINS"/>
    <property type="match status" value="1"/>
</dbReference>
<evidence type="ECO:0000313" key="16">
    <source>
        <dbReference type="Proteomes" id="UP000005666"/>
    </source>
</evidence>
<evidence type="ECO:0000256" key="10">
    <source>
        <dbReference type="PROSITE-ProRule" id="PRU00221"/>
    </source>
</evidence>
<feature type="repeat" description="WD" evidence="10">
    <location>
        <begin position="13"/>
        <end position="48"/>
    </location>
</feature>
<feature type="repeat" description="WD" evidence="10">
    <location>
        <begin position="175"/>
        <end position="206"/>
    </location>
</feature>